<proteinExistence type="predicted"/>
<dbReference type="Pfam" id="PF13359">
    <property type="entry name" value="DDE_Tnp_4"/>
    <property type="match status" value="1"/>
</dbReference>
<sequence length="243" mass="27668">MKKNYPDVRVIVDCTEFQIEQPINPQAQQDTWSTYKNTNTAKGLVGITPNGVVSYISPLYGAATSDKVILNMDGSQSLIELLEDGDCIMSDRGFSFDAKYTHLTLIHPPFLDRQKQLSSQQVLQTHIIAKKPNSWRVLAQLAKTNINTDTKQRSLDDMIKQKTKKYASTDPRQFKLTESIVKDLIIECGLPVSLIDQNGFKNFMQTVDPIYSLLSRRQLTYDKLPKLYDKMIMKLKLNTDLST</sequence>
<dbReference type="EMBL" id="CAJNOE010002405">
    <property type="protein sequence ID" value="CAF1481278.1"/>
    <property type="molecule type" value="Genomic_DNA"/>
</dbReference>
<reference evidence="4" key="1">
    <citation type="submission" date="2021-02" db="EMBL/GenBank/DDBJ databases">
        <authorList>
            <person name="Nowell W R."/>
        </authorList>
    </citation>
    <scope>NUCLEOTIDE SEQUENCE</scope>
</reference>
<evidence type="ECO:0000256" key="2">
    <source>
        <dbReference type="ARBA" id="ARBA00022723"/>
    </source>
</evidence>
<dbReference type="GO" id="GO:0046872">
    <property type="term" value="F:metal ion binding"/>
    <property type="evidence" value="ECO:0007669"/>
    <property type="project" value="UniProtKB-KW"/>
</dbReference>
<keyword evidence="2" id="KW-0479">Metal-binding</keyword>
<comment type="cofactor">
    <cofactor evidence="1">
        <name>a divalent metal cation</name>
        <dbReference type="ChEBI" id="CHEBI:60240"/>
    </cofactor>
</comment>
<dbReference type="PANTHER" id="PTHR23080:SF133">
    <property type="entry name" value="SI:CH211-262I1.5-RELATED"/>
    <property type="match status" value="1"/>
</dbReference>
<evidence type="ECO:0000313" key="5">
    <source>
        <dbReference type="Proteomes" id="UP000663860"/>
    </source>
</evidence>
<gene>
    <name evidence="4" type="ORF">IZO911_LOCUS43995</name>
</gene>
<dbReference type="AlphaFoldDB" id="A0A815RTB0"/>
<dbReference type="SUPFAM" id="SSF140996">
    <property type="entry name" value="Hermes dimerisation domain"/>
    <property type="match status" value="1"/>
</dbReference>
<organism evidence="4 5">
    <name type="scientific">Adineta steineri</name>
    <dbReference type="NCBI Taxonomy" id="433720"/>
    <lineage>
        <taxon>Eukaryota</taxon>
        <taxon>Metazoa</taxon>
        <taxon>Spiralia</taxon>
        <taxon>Gnathifera</taxon>
        <taxon>Rotifera</taxon>
        <taxon>Eurotatoria</taxon>
        <taxon>Bdelloidea</taxon>
        <taxon>Adinetida</taxon>
        <taxon>Adinetidae</taxon>
        <taxon>Adineta</taxon>
    </lineage>
</organism>
<name>A0A815RTB0_9BILA</name>
<comment type="caution">
    <text evidence="4">The sequence shown here is derived from an EMBL/GenBank/DDBJ whole genome shotgun (WGS) entry which is preliminary data.</text>
</comment>
<evidence type="ECO:0000313" key="4">
    <source>
        <dbReference type="EMBL" id="CAF1481278.1"/>
    </source>
</evidence>
<dbReference type="Proteomes" id="UP000663860">
    <property type="component" value="Unassembled WGS sequence"/>
</dbReference>
<evidence type="ECO:0000259" key="3">
    <source>
        <dbReference type="Pfam" id="PF13359"/>
    </source>
</evidence>
<dbReference type="PANTHER" id="PTHR23080">
    <property type="entry name" value="THAP DOMAIN PROTEIN"/>
    <property type="match status" value="1"/>
</dbReference>
<evidence type="ECO:0000256" key="1">
    <source>
        <dbReference type="ARBA" id="ARBA00001968"/>
    </source>
</evidence>
<accession>A0A815RTB0</accession>
<dbReference type="InterPro" id="IPR027806">
    <property type="entry name" value="HARBI1_dom"/>
</dbReference>
<protein>
    <recommendedName>
        <fullName evidence="3">DDE Tnp4 domain-containing protein</fullName>
    </recommendedName>
</protein>
<feature type="domain" description="DDE Tnp4" evidence="3">
    <location>
        <begin position="12"/>
        <end position="130"/>
    </location>
</feature>